<dbReference type="SUPFAM" id="SSF56436">
    <property type="entry name" value="C-type lectin-like"/>
    <property type="match status" value="1"/>
</dbReference>
<dbReference type="EMBL" id="SRMA01027150">
    <property type="protein sequence ID" value="TRY59049.1"/>
    <property type="molecule type" value="Genomic_DNA"/>
</dbReference>
<dbReference type="STRING" id="623744.A0A553N0T9"/>
<dbReference type="PROSITE" id="PS50041">
    <property type="entry name" value="C_TYPE_LECTIN_2"/>
    <property type="match status" value="1"/>
</dbReference>
<evidence type="ECO:0000313" key="3">
    <source>
        <dbReference type="Proteomes" id="UP000316079"/>
    </source>
</evidence>
<dbReference type="InterPro" id="IPR016187">
    <property type="entry name" value="CTDL_fold"/>
</dbReference>
<feature type="domain" description="C-type lectin" evidence="1">
    <location>
        <begin position="9"/>
        <end position="119"/>
    </location>
</feature>
<dbReference type="PANTHER" id="PTHR45784:SF3">
    <property type="entry name" value="C-TYPE LECTIN DOMAIN FAMILY 4 MEMBER K-LIKE-RELATED"/>
    <property type="match status" value="1"/>
</dbReference>
<sequence>MSLINLTENGAESYVFVSKSLSWKDARSYCKQFYTDLVSIHSQSENDEILKVITSAQAWIGLFRDSWKWSDGTNVSTSSFTWMTEQPEMTQLQRPCGVSDSGGMIRYQDCSSVLPFLCMQPGGAVSKNEGSENAGLSMQQAQSLQLDNVGPLGKTKMAIQYQLICTSALE</sequence>
<dbReference type="InterPro" id="IPR001304">
    <property type="entry name" value="C-type_lectin-like"/>
</dbReference>
<dbReference type="PANTHER" id="PTHR45784">
    <property type="entry name" value="C-TYPE LECTIN DOMAIN FAMILY 20 MEMBER A-RELATED"/>
    <property type="match status" value="1"/>
</dbReference>
<organism evidence="2 3">
    <name type="scientific">Danionella cerebrum</name>
    <dbReference type="NCBI Taxonomy" id="2873325"/>
    <lineage>
        <taxon>Eukaryota</taxon>
        <taxon>Metazoa</taxon>
        <taxon>Chordata</taxon>
        <taxon>Craniata</taxon>
        <taxon>Vertebrata</taxon>
        <taxon>Euteleostomi</taxon>
        <taxon>Actinopterygii</taxon>
        <taxon>Neopterygii</taxon>
        <taxon>Teleostei</taxon>
        <taxon>Ostariophysi</taxon>
        <taxon>Cypriniformes</taxon>
        <taxon>Danionidae</taxon>
        <taxon>Danioninae</taxon>
        <taxon>Danionella</taxon>
    </lineage>
</organism>
<dbReference type="SMART" id="SM00034">
    <property type="entry name" value="CLECT"/>
    <property type="match status" value="1"/>
</dbReference>
<name>A0A553N0T9_9TELE</name>
<gene>
    <name evidence="2" type="ORF">DNTS_006178</name>
</gene>
<keyword evidence="3" id="KW-1185">Reference proteome</keyword>
<dbReference type="AlphaFoldDB" id="A0A553N0T9"/>
<accession>A0A553N0T9</accession>
<dbReference type="Proteomes" id="UP000316079">
    <property type="component" value="Unassembled WGS sequence"/>
</dbReference>
<evidence type="ECO:0000313" key="2">
    <source>
        <dbReference type="EMBL" id="TRY59049.1"/>
    </source>
</evidence>
<dbReference type="Pfam" id="PF00059">
    <property type="entry name" value="Lectin_C"/>
    <property type="match status" value="1"/>
</dbReference>
<protein>
    <recommendedName>
        <fullName evidence="1">C-type lectin domain-containing protein</fullName>
    </recommendedName>
</protein>
<dbReference type="InterPro" id="IPR016186">
    <property type="entry name" value="C-type_lectin-like/link_sf"/>
</dbReference>
<dbReference type="Gene3D" id="3.10.100.10">
    <property type="entry name" value="Mannose-Binding Protein A, subunit A"/>
    <property type="match status" value="1"/>
</dbReference>
<reference evidence="2 3" key="1">
    <citation type="journal article" date="2019" name="Sci. Data">
        <title>Hybrid genome assembly and annotation of Danionella translucida.</title>
        <authorList>
            <person name="Kadobianskyi M."/>
            <person name="Schulze L."/>
            <person name="Schuelke M."/>
            <person name="Judkewitz B."/>
        </authorList>
    </citation>
    <scope>NUCLEOTIDE SEQUENCE [LARGE SCALE GENOMIC DNA]</scope>
    <source>
        <strain evidence="2 3">Bolton</strain>
    </source>
</reference>
<dbReference type="OrthoDB" id="6369810at2759"/>
<evidence type="ECO:0000259" key="1">
    <source>
        <dbReference type="PROSITE" id="PS50041"/>
    </source>
</evidence>
<comment type="caution">
    <text evidence="2">The sequence shown here is derived from an EMBL/GenBank/DDBJ whole genome shotgun (WGS) entry which is preliminary data.</text>
</comment>
<proteinExistence type="predicted"/>